<keyword evidence="3" id="KW-1185">Reference proteome</keyword>
<organism evidence="2 3">
    <name type="scientific">Mortierella alpina</name>
    <name type="common">Oleaginous fungus</name>
    <name type="synonym">Mortierella renispora</name>
    <dbReference type="NCBI Taxonomy" id="64518"/>
    <lineage>
        <taxon>Eukaryota</taxon>
        <taxon>Fungi</taxon>
        <taxon>Fungi incertae sedis</taxon>
        <taxon>Mucoromycota</taxon>
        <taxon>Mortierellomycotina</taxon>
        <taxon>Mortierellomycetes</taxon>
        <taxon>Mortierellales</taxon>
        <taxon>Mortierellaceae</taxon>
        <taxon>Mortierella</taxon>
    </lineage>
</organism>
<evidence type="ECO:0000313" key="3">
    <source>
        <dbReference type="Proteomes" id="UP000738359"/>
    </source>
</evidence>
<protein>
    <recommendedName>
        <fullName evidence="4">Elongin-A</fullName>
    </recommendedName>
</protein>
<dbReference type="Gene3D" id="6.10.250.3180">
    <property type="match status" value="1"/>
</dbReference>
<dbReference type="AlphaFoldDB" id="A0A9P6J5M6"/>
<dbReference type="GO" id="GO:0006368">
    <property type="term" value="P:transcription elongation by RNA polymerase II"/>
    <property type="evidence" value="ECO:0007669"/>
    <property type="project" value="InterPro"/>
</dbReference>
<proteinExistence type="predicted"/>
<dbReference type="Pfam" id="PF06881">
    <property type="entry name" value="Elongin_A"/>
    <property type="match status" value="1"/>
</dbReference>
<dbReference type="Proteomes" id="UP000738359">
    <property type="component" value="Unassembled WGS sequence"/>
</dbReference>
<accession>A0A9P6J5M6</accession>
<feature type="coiled-coil region" evidence="1">
    <location>
        <begin position="119"/>
        <end position="150"/>
    </location>
</feature>
<dbReference type="InterPro" id="IPR010684">
    <property type="entry name" value="RNA_pol_II_trans_fac_SIII_A"/>
</dbReference>
<evidence type="ECO:0008006" key="4">
    <source>
        <dbReference type="Google" id="ProtNLM"/>
    </source>
</evidence>
<dbReference type="PANTHER" id="PTHR15141:SF76">
    <property type="entry name" value="TRANSCRIPTION ELONGATION FACTOR B POLYPEPTIDE 3"/>
    <property type="match status" value="1"/>
</dbReference>
<comment type="caution">
    <text evidence="2">The sequence shown here is derived from an EMBL/GenBank/DDBJ whole genome shotgun (WGS) entry which is preliminary data.</text>
</comment>
<evidence type="ECO:0000256" key="1">
    <source>
        <dbReference type="SAM" id="Coils"/>
    </source>
</evidence>
<evidence type="ECO:0000313" key="2">
    <source>
        <dbReference type="EMBL" id="KAF9963270.1"/>
    </source>
</evidence>
<dbReference type="PANTHER" id="PTHR15141">
    <property type="entry name" value="TRANSCRIPTION ELONGATION FACTOR B POLYPEPTIDE 3"/>
    <property type="match status" value="1"/>
</dbReference>
<keyword evidence="1" id="KW-0175">Coiled coil</keyword>
<dbReference type="InterPro" id="IPR051870">
    <property type="entry name" value="Elongin-A_domain"/>
</dbReference>
<gene>
    <name evidence="2" type="ORF">BGZ70_007524</name>
</gene>
<dbReference type="OrthoDB" id="21513at2759"/>
<name>A0A9P6J5M6_MORAP</name>
<dbReference type="GO" id="GO:0070449">
    <property type="term" value="C:elongin complex"/>
    <property type="evidence" value="ECO:0007669"/>
    <property type="project" value="InterPro"/>
</dbReference>
<dbReference type="EMBL" id="JAAAHY010000483">
    <property type="protein sequence ID" value="KAF9963270.1"/>
    <property type="molecule type" value="Genomic_DNA"/>
</dbReference>
<sequence>MAFTGQGHRLGDSDTLPLLEDSVLLPSTAAVARTVPSLKDICLSTLDRYIDLLEDIGDTPYYLIEGVLRKCNVKQLTRIELHTEGLSESTDELWYRHATNDFLDFRKQSPTYDHSGEWRSKYETMRQRKEEELEQKIARLRQSYSQHDKVKQGRSVIVDPNLRLPKRIARPSSSTSFWPTAAPKKKSLFEKARMEARKM</sequence>
<reference evidence="2" key="1">
    <citation type="journal article" date="2020" name="Fungal Divers.">
        <title>Resolving the Mortierellaceae phylogeny through synthesis of multi-gene phylogenetics and phylogenomics.</title>
        <authorList>
            <person name="Vandepol N."/>
            <person name="Liber J."/>
            <person name="Desiro A."/>
            <person name="Na H."/>
            <person name="Kennedy M."/>
            <person name="Barry K."/>
            <person name="Grigoriev I.V."/>
            <person name="Miller A.N."/>
            <person name="O'Donnell K."/>
            <person name="Stajich J.E."/>
            <person name="Bonito G."/>
        </authorList>
    </citation>
    <scope>NUCLEOTIDE SEQUENCE</scope>
    <source>
        <strain evidence="2">CK1249</strain>
    </source>
</reference>